<dbReference type="RefSeq" id="WP_214058528.1">
    <property type="nucleotide sequence ID" value="NZ_BAAAHS010000184.1"/>
</dbReference>
<proteinExistence type="predicted"/>
<evidence type="ECO:0000313" key="2">
    <source>
        <dbReference type="Proteomes" id="UP000679307"/>
    </source>
</evidence>
<dbReference type="Proteomes" id="UP000679307">
    <property type="component" value="Chromosome"/>
</dbReference>
<sequence>MTATNDARALHDLLSRAIEMSDTVENSWGAMLAVEATSREFTRRHAEVVGLYTGTLALIESLPEAARERAARYDRKWWTAIVAPRVTWHQNTAMVSVVDRPALDQLASFADLVEARLENSLAVPGSTDLTELRAVVDEWLVALAEEKDLPAELRSGLIRTLTHVVWLIDNVDLFGVGRVAAAATEVVGEVAVVGQRLPPATRGEWVERGKKLIRVLVLLGGIASGVDVSLALTAGAVGVAGELLGGLAADPGVEAPGPADSPGSLET</sequence>
<name>A0ABX8EGM0_9ACTN</name>
<gene>
    <name evidence="1" type="ORF">ENKNEFLB_01405</name>
</gene>
<keyword evidence="2" id="KW-1185">Reference proteome</keyword>
<protein>
    <submittedName>
        <fullName evidence="1">Uncharacterized protein</fullName>
    </submittedName>
</protein>
<accession>A0ABX8EGM0</accession>
<evidence type="ECO:0000313" key="1">
    <source>
        <dbReference type="EMBL" id="QVT79025.1"/>
    </source>
</evidence>
<reference evidence="1 2" key="1">
    <citation type="submission" date="2021-05" db="EMBL/GenBank/DDBJ databases">
        <title>Complete genome of Nocardioides aquaticus KCTC 9944T isolated from meromictic and hypersaline Ekho Lake, Antarctica.</title>
        <authorList>
            <person name="Hwang K."/>
            <person name="Kim K.M."/>
            <person name="Choe H."/>
        </authorList>
    </citation>
    <scope>NUCLEOTIDE SEQUENCE [LARGE SCALE GENOMIC DNA]</scope>
    <source>
        <strain evidence="1 2">KCTC 9944</strain>
    </source>
</reference>
<dbReference type="EMBL" id="CP075371">
    <property type="protein sequence ID" value="QVT79025.1"/>
    <property type="molecule type" value="Genomic_DNA"/>
</dbReference>
<organism evidence="1 2">
    <name type="scientific">Nocardioides aquaticus</name>
    <dbReference type="NCBI Taxonomy" id="160826"/>
    <lineage>
        <taxon>Bacteria</taxon>
        <taxon>Bacillati</taxon>
        <taxon>Actinomycetota</taxon>
        <taxon>Actinomycetes</taxon>
        <taxon>Propionibacteriales</taxon>
        <taxon>Nocardioidaceae</taxon>
        <taxon>Nocardioides</taxon>
    </lineage>
</organism>